<gene>
    <name evidence="11" type="ORF">Barrevirus7_1</name>
</gene>
<evidence type="ECO:0000256" key="3">
    <source>
        <dbReference type="ARBA" id="ARBA00022806"/>
    </source>
</evidence>
<evidence type="ECO:0000256" key="5">
    <source>
        <dbReference type="ARBA" id="ARBA00023235"/>
    </source>
</evidence>
<dbReference type="CDD" id="cd18807">
    <property type="entry name" value="SF1_C_UvrD"/>
    <property type="match status" value="1"/>
</dbReference>
<evidence type="ECO:0000256" key="6">
    <source>
        <dbReference type="ARBA" id="ARBA00034617"/>
    </source>
</evidence>
<keyword evidence="4" id="KW-0067">ATP-binding</keyword>
<name>A0A3G4ZRP3_9VIRU</name>
<comment type="catalytic activity">
    <reaction evidence="6">
        <text>Couples ATP hydrolysis with the unwinding of duplex DNA by translocating in the 3'-5' direction.</text>
        <dbReference type="EC" id="5.6.2.4"/>
    </reaction>
</comment>
<dbReference type="GO" id="GO:0005524">
    <property type="term" value="F:ATP binding"/>
    <property type="evidence" value="ECO:0007669"/>
    <property type="project" value="UniProtKB-KW"/>
</dbReference>
<protein>
    <recommendedName>
        <fullName evidence="7">DNA 3'-5' helicase</fullName>
        <ecNumber evidence="7">5.6.2.4</ecNumber>
    </recommendedName>
</protein>
<sequence length="412" mass="47680">MANLASHSAQNMKDKLIQVFGFLPKVCTGTIDSIAAKFYFKFFRQGYRVNVGEYAHFFLKYLQSKDNLVSNLYQYVFVDEAQDLSEVQFSIVNEFYKAGAFITFIGDASQNIYSFRGSQIKYILNLDKYFKNLSTYTLCNNYRSTPEIISLANYSIKLNKEQVSNDMIPNIPSINVLPIVLYFDIVFMQNNSIIKKLVEFNDSGIKLEEIAILCRVNYPLKLFEESIEKHNQKAIKEDQIKYVALINDDSDSKPKIKSGHITLTTIHKSKGLEWSHVIVLGCQDSLFPSQIDNLSIQEERRLFYVAVTRAKTHLYLCFCSDGPKKPVAKISRFIQELDRKLYDFPQHSDKYYTMDTFRPTKWVTGVSETLKLLNETDLAYLRESGILPITEPVITKITDRNKKHEFNKFITD</sequence>
<dbReference type="Pfam" id="PF00580">
    <property type="entry name" value="UvrD-helicase"/>
    <property type="match status" value="1"/>
</dbReference>
<evidence type="ECO:0000256" key="2">
    <source>
        <dbReference type="ARBA" id="ARBA00022801"/>
    </source>
</evidence>
<accession>A0A3G4ZRP3</accession>
<dbReference type="InterPro" id="IPR014016">
    <property type="entry name" value="UvrD-like_ATP-bd"/>
</dbReference>
<dbReference type="GO" id="GO:0000725">
    <property type="term" value="P:recombinational repair"/>
    <property type="evidence" value="ECO:0007669"/>
    <property type="project" value="TreeGrafter"/>
</dbReference>
<reference evidence="11" key="1">
    <citation type="submission" date="2018-10" db="EMBL/GenBank/DDBJ databases">
        <title>Hidden diversity of soil giant viruses.</title>
        <authorList>
            <person name="Schulz F."/>
            <person name="Alteio L."/>
            <person name="Goudeau D."/>
            <person name="Ryan E.M."/>
            <person name="Malmstrom R.R."/>
            <person name="Blanchard J."/>
            <person name="Woyke T."/>
        </authorList>
    </citation>
    <scope>NUCLEOTIDE SEQUENCE</scope>
    <source>
        <strain evidence="11">BAV1</strain>
    </source>
</reference>
<organism evidence="11">
    <name type="scientific">Barrevirus sp</name>
    <dbReference type="NCBI Taxonomy" id="2487763"/>
    <lineage>
        <taxon>Viruses</taxon>
        <taxon>Varidnaviria</taxon>
        <taxon>Bamfordvirae</taxon>
        <taxon>Nucleocytoviricota</taxon>
        <taxon>Megaviricetes</taxon>
        <taxon>Imitervirales</taxon>
        <taxon>Mimiviridae</taxon>
        <taxon>Klosneuvirinae</taxon>
    </lineage>
</organism>
<keyword evidence="1" id="KW-0547">Nucleotide-binding</keyword>
<feature type="domain" description="UvrD-like helicase C-terminal" evidence="10">
    <location>
        <begin position="240"/>
        <end position="320"/>
    </location>
</feature>
<evidence type="ECO:0000256" key="1">
    <source>
        <dbReference type="ARBA" id="ARBA00022741"/>
    </source>
</evidence>
<evidence type="ECO:0000259" key="10">
    <source>
        <dbReference type="Pfam" id="PF13361"/>
    </source>
</evidence>
<evidence type="ECO:0000256" key="4">
    <source>
        <dbReference type="ARBA" id="ARBA00022840"/>
    </source>
</evidence>
<dbReference type="SUPFAM" id="SSF52540">
    <property type="entry name" value="P-loop containing nucleoside triphosphate hydrolases"/>
    <property type="match status" value="1"/>
</dbReference>
<proteinExistence type="predicted"/>
<dbReference type="InterPro" id="IPR014017">
    <property type="entry name" value="DNA_helicase_UvrD-like_C"/>
</dbReference>
<dbReference type="GO" id="GO:0043138">
    <property type="term" value="F:3'-5' DNA helicase activity"/>
    <property type="evidence" value="ECO:0007669"/>
    <property type="project" value="UniProtKB-EC"/>
</dbReference>
<evidence type="ECO:0000256" key="7">
    <source>
        <dbReference type="ARBA" id="ARBA00034808"/>
    </source>
</evidence>
<dbReference type="EC" id="5.6.2.4" evidence="7"/>
<evidence type="ECO:0000259" key="9">
    <source>
        <dbReference type="Pfam" id="PF00580"/>
    </source>
</evidence>
<dbReference type="Gene3D" id="3.40.50.300">
    <property type="entry name" value="P-loop containing nucleotide triphosphate hydrolases"/>
    <property type="match status" value="2"/>
</dbReference>
<dbReference type="InterPro" id="IPR027417">
    <property type="entry name" value="P-loop_NTPase"/>
</dbReference>
<keyword evidence="2" id="KW-0378">Hydrolase</keyword>
<dbReference type="PANTHER" id="PTHR11070:SF2">
    <property type="entry name" value="ATP-DEPENDENT DNA HELICASE SRS2"/>
    <property type="match status" value="1"/>
</dbReference>
<keyword evidence="5" id="KW-0413">Isomerase</keyword>
<evidence type="ECO:0000256" key="8">
    <source>
        <dbReference type="ARBA" id="ARBA00048988"/>
    </source>
</evidence>
<dbReference type="GO" id="GO:0016787">
    <property type="term" value="F:hydrolase activity"/>
    <property type="evidence" value="ECO:0007669"/>
    <property type="project" value="UniProtKB-KW"/>
</dbReference>
<dbReference type="PANTHER" id="PTHR11070">
    <property type="entry name" value="UVRD / RECB / PCRA DNA HELICASE FAMILY MEMBER"/>
    <property type="match status" value="1"/>
</dbReference>
<dbReference type="GO" id="GO:0003677">
    <property type="term" value="F:DNA binding"/>
    <property type="evidence" value="ECO:0007669"/>
    <property type="project" value="InterPro"/>
</dbReference>
<dbReference type="InterPro" id="IPR000212">
    <property type="entry name" value="DNA_helicase_UvrD/REP"/>
</dbReference>
<dbReference type="EMBL" id="MK072004">
    <property type="protein sequence ID" value="AYV76994.1"/>
    <property type="molecule type" value="Genomic_DNA"/>
</dbReference>
<evidence type="ECO:0000313" key="11">
    <source>
        <dbReference type="EMBL" id="AYV76994.1"/>
    </source>
</evidence>
<comment type="catalytic activity">
    <reaction evidence="8">
        <text>ATP + H2O = ADP + phosphate + H(+)</text>
        <dbReference type="Rhea" id="RHEA:13065"/>
        <dbReference type="ChEBI" id="CHEBI:15377"/>
        <dbReference type="ChEBI" id="CHEBI:15378"/>
        <dbReference type="ChEBI" id="CHEBI:30616"/>
        <dbReference type="ChEBI" id="CHEBI:43474"/>
        <dbReference type="ChEBI" id="CHEBI:456216"/>
        <dbReference type="EC" id="5.6.2.4"/>
    </reaction>
</comment>
<keyword evidence="3 11" id="KW-0347">Helicase</keyword>
<feature type="domain" description="UvrD-like helicase ATP-binding" evidence="9">
    <location>
        <begin position="52"/>
        <end position="130"/>
    </location>
</feature>
<feature type="non-terminal residue" evidence="11">
    <location>
        <position position="412"/>
    </location>
</feature>
<dbReference type="Pfam" id="PF13361">
    <property type="entry name" value="UvrD_C"/>
    <property type="match status" value="1"/>
</dbReference>